<dbReference type="EMBL" id="PDCK01000045">
    <property type="protein sequence ID" value="PRQ20536.1"/>
    <property type="molecule type" value="Genomic_DNA"/>
</dbReference>
<dbReference type="InterPro" id="IPR004158">
    <property type="entry name" value="DUF247_pln"/>
</dbReference>
<evidence type="ECO:0000313" key="1">
    <source>
        <dbReference type="EMBL" id="PRQ20536.1"/>
    </source>
</evidence>
<dbReference type="STRING" id="74649.A0A2P6PF21"/>
<organism evidence="1 2">
    <name type="scientific">Rosa chinensis</name>
    <name type="common">China rose</name>
    <dbReference type="NCBI Taxonomy" id="74649"/>
    <lineage>
        <taxon>Eukaryota</taxon>
        <taxon>Viridiplantae</taxon>
        <taxon>Streptophyta</taxon>
        <taxon>Embryophyta</taxon>
        <taxon>Tracheophyta</taxon>
        <taxon>Spermatophyta</taxon>
        <taxon>Magnoliopsida</taxon>
        <taxon>eudicotyledons</taxon>
        <taxon>Gunneridae</taxon>
        <taxon>Pentapetalae</taxon>
        <taxon>rosids</taxon>
        <taxon>fabids</taxon>
        <taxon>Rosales</taxon>
        <taxon>Rosaceae</taxon>
        <taxon>Rosoideae</taxon>
        <taxon>Rosoideae incertae sedis</taxon>
        <taxon>Rosa</taxon>
    </lineage>
</organism>
<dbReference type="AlphaFoldDB" id="A0A2P6PF21"/>
<name>A0A2P6PF21_ROSCH</name>
<dbReference type="Gramene" id="PRQ20536">
    <property type="protein sequence ID" value="PRQ20536"/>
    <property type="gene ID" value="RchiOBHm_Chr7g0229251"/>
</dbReference>
<reference evidence="1 2" key="1">
    <citation type="journal article" date="2018" name="Nat. Genet.">
        <title>The Rosa genome provides new insights in the design of modern roses.</title>
        <authorList>
            <person name="Bendahmane M."/>
        </authorList>
    </citation>
    <scope>NUCLEOTIDE SEQUENCE [LARGE SCALE GENOMIC DNA]</scope>
    <source>
        <strain evidence="2">cv. Old Blush</strain>
    </source>
</reference>
<dbReference type="OrthoDB" id="1896044at2759"/>
<keyword evidence="2" id="KW-1185">Reference proteome</keyword>
<protein>
    <submittedName>
        <fullName evidence="1">Uncharacterized protein</fullName>
    </submittedName>
</protein>
<dbReference type="PANTHER" id="PTHR31170">
    <property type="entry name" value="BNAC04G53230D PROTEIN"/>
    <property type="match status" value="1"/>
</dbReference>
<accession>A0A2P6PF21</accession>
<dbReference type="Proteomes" id="UP000238479">
    <property type="component" value="Chromosome 7"/>
</dbReference>
<dbReference type="Pfam" id="PF03140">
    <property type="entry name" value="DUF247"/>
    <property type="match status" value="1"/>
</dbReference>
<evidence type="ECO:0000313" key="2">
    <source>
        <dbReference type="Proteomes" id="UP000238479"/>
    </source>
</evidence>
<proteinExistence type="predicted"/>
<dbReference type="OMA" id="TEAVFFF"/>
<comment type="caution">
    <text evidence="1">The sequence shown here is derived from an EMBL/GenBank/DDBJ whole genome shotgun (WGS) entry which is preliminary data.</text>
</comment>
<dbReference type="PANTHER" id="PTHR31170:SF17">
    <property type="match status" value="1"/>
</dbReference>
<gene>
    <name evidence="1" type="ORF">RchiOBHm_Chr7g0229251</name>
</gene>
<sequence length="234" mass="27258">MERMKLWYLHNLLIRKATPETNMEHIVEKIRSMEEYCCDCYDEKIDLSSAKFVEMLVVDGFFIIELFRKMIGDMPRGVDDPLFNRSGMLSIVQNDLLLLENQLPWRVLDCLFHQVPGGKCKSLWELTQRILPSWRGLEYFVSHVPNTLQSRHLLDTLRILSVEFESDKNEKVCPFRVRIPSATELLQVGVKFRRKRGFDSILNITLLDGVMEIAPITLDAEKSVFRNLIALGRV</sequence>